<feature type="domain" description="Glycosyltransferase 2-like" evidence="10">
    <location>
        <begin position="92"/>
        <end position="196"/>
    </location>
</feature>
<feature type="transmembrane region" description="Helical" evidence="9">
    <location>
        <begin position="369"/>
        <end position="386"/>
    </location>
</feature>
<gene>
    <name evidence="11" type="ORF">NGM29_00370</name>
</gene>
<feature type="transmembrane region" description="Helical" evidence="9">
    <location>
        <begin position="50"/>
        <end position="70"/>
    </location>
</feature>
<feature type="transmembrane region" description="Helical" evidence="9">
    <location>
        <begin position="341"/>
        <end position="363"/>
    </location>
</feature>
<evidence type="ECO:0000256" key="6">
    <source>
        <dbReference type="ARBA" id="ARBA00022692"/>
    </source>
</evidence>
<evidence type="ECO:0000256" key="9">
    <source>
        <dbReference type="SAM" id="Phobius"/>
    </source>
</evidence>
<name>A0A9E7NB52_9EURY</name>
<evidence type="ECO:0000256" key="1">
    <source>
        <dbReference type="ARBA" id="ARBA00004141"/>
    </source>
</evidence>
<comment type="pathway">
    <text evidence="3">Sphingolipid metabolism.</text>
</comment>
<evidence type="ECO:0000256" key="2">
    <source>
        <dbReference type="ARBA" id="ARBA00004760"/>
    </source>
</evidence>
<evidence type="ECO:0000256" key="3">
    <source>
        <dbReference type="ARBA" id="ARBA00004991"/>
    </source>
</evidence>
<dbReference type="Gene3D" id="3.90.550.10">
    <property type="entry name" value="Spore Coat Polysaccharide Biosynthesis Protein SpsA, Chain A"/>
    <property type="match status" value="1"/>
</dbReference>
<evidence type="ECO:0000313" key="11">
    <source>
        <dbReference type="EMBL" id="UTF53779.1"/>
    </source>
</evidence>
<dbReference type="Proteomes" id="UP001056855">
    <property type="component" value="Chromosome"/>
</dbReference>
<keyword evidence="7 9" id="KW-1133">Transmembrane helix</keyword>
<dbReference type="GO" id="GO:0016020">
    <property type="term" value="C:membrane"/>
    <property type="evidence" value="ECO:0007669"/>
    <property type="project" value="UniProtKB-SubCell"/>
</dbReference>
<dbReference type="InterPro" id="IPR001173">
    <property type="entry name" value="Glyco_trans_2-like"/>
</dbReference>
<organism evidence="11 12">
    <name type="scientific">Natronosalvus rutilus</name>
    <dbReference type="NCBI Taxonomy" id="2953753"/>
    <lineage>
        <taxon>Archaea</taxon>
        <taxon>Methanobacteriati</taxon>
        <taxon>Methanobacteriota</taxon>
        <taxon>Stenosarchaea group</taxon>
        <taxon>Halobacteria</taxon>
        <taxon>Halobacteriales</taxon>
        <taxon>Natrialbaceae</taxon>
        <taxon>Natronosalvus</taxon>
    </lineage>
</organism>
<dbReference type="GO" id="GO:0016757">
    <property type="term" value="F:glycosyltransferase activity"/>
    <property type="evidence" value="ECO:0007669"/>
    <property type="project" value="UniProtKB-KW"/>
</dbReference>
<protein>
    <submittedName>
        <fullName evidence="11">Glycosyltransferase family 2 protein</fullName>
    </submittedName>
</protein>
<accession>A0A9E7NB52</accession>
<dbReference type="InterPro" id="IPR050321">
    <property type="entry name" value="Glycosyltr_2/OpgH_subfam"/>
</dbReference>
<evidence type="ECO:0000256" key="4">
    <source>
        <dbReference type="ARBA" id="ARBA00022676"/>
    </source>
</evidence>
<dbReference type="SUPFAM" id="SSF53448">
    <property type="entry name" value="Nucleotide-diphospho-sugar transferases"/>
    <property type="match status" value="1"/>
</dbReference>
<comment type="subcellular location">
    <subcellularLocation>
        <location evidence="1">Membrane</location>
        <topology evidence="1">Multi-pass membrane protein</topology>
    </subcellularLocation>
</comment>
<comment type="pathway">
    <text evidence="2">Lipid metabolism; sphingolipid metabolism.</text>
</comment>
<reference evidence="11" key="1">
    <citation type="submission" date="2022-06" db="EMBL/GenBank/DDBJ databases">
        <title>Diverse halophilic archaea isolated from saline environments.</title>
        <authorList>
            <person name="Cui H.-L."/>
        </authorList>
    </citation>
    <scope>NUCLEOTIDE SEQUENCE</scope>
    <source>
        <strain evidence="11">WLHS1</strain>
    </source>
</reference>
<keyword evidence="4" id="KW-0328">Glycosyltransferase</keyword>
<keyword evidence="5" id="KW-0808">Transferase</keyword>
<dbReference type="KEGG" id="sawl:NGM29_00370"/>
<evidence type="ECO:0000256" key="7">
    <source>
        <dbReference type="ARBA" id="ARBA00022989"/>
    </source>
</evidence>
<dbReference type="PANTHER" id="PTHR43867:SF2">
    <property type="entry name" value="CELLULOSE SYNTHASE CATALYTIC SUBUNIT A [UDP-FORMING]"/>
    <property type="match status" value="1"/>
</dbReference>
<dbReference type="EMBL" id="CP100355">
    <property type="protein sequence ID" value="UTF53779.1"/>
    <property type="molecule type" value="Genomic_DNA"/>
</dbReference>
<feature type="transmembrane region" description="Helical" evidence="9">
    <location>
        <begin position="398"/>
        <end position="420"/>
    </location>
</feature>
<keyword evidence="12" id="KW-1185">Reference proteome</keyword>
<evidence type="ECO:0000256" key="8">
    <source>
        <dbReference type="ARBA" id="ARBA00023136"/>
    </source>
</evidence>
<dbReference type="InterPro" id="IPR025993">
    <property type="entry name" value="Ceramide_glucosylTrfase"/>
</dbReference>
<feature type="transmembrane region" description="Helical" evidence="9">
    <location>
        <begin position="12"/>
        <end position="30"/>
    </location>
</feature>
<dbReference type="Pfam" id="PF00535">
    <property type="entry name" value="Glycos_transf_2"/>
    <property type="match status" value="1"/>
</dbReference>
<proteinExistence type="predicted"/>
<evidence type="ECO:0000256" key="5">
    <source>
        <dbReference type="ARBA" id="ARBA00022679"/>
    </source>
</evidence>
<dbReference type="InterPro" id="IPR029044">
    <property type="entry name" value="Nucleotide-diphossugar_trans"/>
</dbReference>
<keyword evidence="6 9" id="KW-0812">Transmembrane</keyword>
<dbReference type="AlphaFoldDB" id="A0A9E7NB52"/>
<dbReference type="PANTHER" id="PTHR43867">
    <property type="entry name" value="CELLULOSE SYNTHASE CATALYTIC SUBUNIT A [UDP-FORMING]"/>
    <property type="match status" value="1"/>
</dbReference>
<dbReference type="RefSeq" id="WP_254158299.1">
    <property type="nucleotide sequence ID" value="NZ_CP100355.1"/>
</dbReference>
<evidence type="ECO:0000313" key="12">
    <source>
        <dbReference type="Proteomes" id="UP001056855"/>
    </source>
</evidence>
<keyword evidence="8 9" id="KW-0472">Membrane</keyword>
<dbReference type="Pfam" id="PF13506">
    <property type="entry name" value="Glyco_transf_21"/>
    <property type="match status" value="1"/>
</dbReference>
<sequence length="449" mass="48558">MGSPISRVIERFGTGVGTGSLVLAGLYQGADIQTVTVELLLVTVQVVYLEALPAVALFTAFLLVTGTLLVREVWSSRDDDPRITDGPPLEAIVPVYGDAETLPISVESLVESEYENLTVTVVVEPNDEPTRSVARRLAARHDRVRCRVNGRPGSKAGAINWAVAESDADHFAVFDADEWIDPAFLPRAMAELVGDGGGDGDSDADVFQGRRVPRATGPVETLAYCERVLFHSSYKLVELFGFANCRSSSTVFTREALERVGGFDDVLTEDLAFAHDCYRVGCSVTQARQWTNTMEAPHTLGDLWGQRKRWRVGQVEVLHRTLREALEEGVDRRGLVSIGRLSSALLGTLAVLLLAGKIVLLLALNTESALLVPVACLLALIGGVALRDVQDGRIDGLHWSACFVVFVVPAFGVLTLKAVLEYAISWNGEWYRVTKTGTEAAAVGHGGDD</sequence>
<evidence type="ECO:0000259" key="10">
    <source>
        <dbReference type="Pfam" id="PF00535"/>
    </source>
</evidence>
<dbReference type="GeneID" id="73288454"/>